<accession>A0A644YYV5</accession>
<organism evidence="1">
    <name type="scientific">bioreactor metagenome</name>
    <dbReference type="NCBI Taxonomy" id="1076179"/>
    <lineage>
        <taxon>unclassified sequences</taxon>
        <taxon>metagenomes</taxon>
        <taxon>ecological metagenomes</taxon>
    </lineage>
</organism>
<evidence type="ECO:0000313" key="1">
    <source>
        <dbReference type="EMBL" id="MPM31144.1"/>
    </source>
</evidence>
<dbReference type="AlphaFoldDB" id="A0A644YYV5"/>
<proteinExistence type="predicted"/>
<reference evidence="1" key="1">
    <citation type="submission" date="2019-08" db="EMBL/GenBank/DDBJ databases">
        <authorList>
            <person name="Kucharzyk K."/>
            <person name="Murdoch R.W."/>
            <person name="Higgins S."/>
            <person name="Loffler F."/>
        </authorList>
    </citation>
    <scope>NUCLEOTIDE SEQUENCE</scope>
</reference>
<comment type="caution">
    <text evidence="1">The sequence shown here is derived from an EMBL/GenBank/DDBJ whole genome shotgun (WGS) entry which is preliminary data.</text>
</comment>
<dbReference type="EMBL" id="VSSQ01005990">
    <property type="protein sequence ID" value="MPM31144.1"/>
    <property type="molecule type" value="Genomic_DNA"/>
</dbReference>
<gene>
    <name evidence="1" type="ORF">SDC9_77697</name>
</gene>
<sequence>MLDKLILHAFTIRYAKDCVKYMSERAAEKSSRKPSTGFAAAVRGKFYSSAACTVGFDAFKNQLPDDRAAV</sequence>
<name>A0A644YYV5_9ZZZZ</name>
<protein>
    <submittedName>
        <fullName evidence="1">Uncharacterized protein</fullName>
    </submittedName>
</protein>